<dbReference type="NCBIfam" id="TIGR03605">
    <property type="entry name" value="antibiot_sagB"/>
    <property type="match status" value="1"/>
</dbReference>
<sequence>MELWEFIYNLHYDTDKAKPVEWEADWDDAPLPYKLYRRLPVFPLPADMPLTLEGGVSGSRHEWRDIGYFLWYGYGLTQLTESGWLPDGQSDEAASTKMYRRVVPSGGALYPNEVYVYLKIEGLPQGVYHYDVAHHRLVLLREGNFDEYVASALGDRCRVSDCFGVVFVSTMFWKNFFKYYNFAYRLQGLDTGVALGQLLEVGRRFGYSPVVCFQFLDQAVNRLLGLDEREESVYAVIPLSAKPADRWFDPGRRPEREVTAPALSLELEPIRHEHYLRSKKVADYPLLRRMNEASLQQSSRWFRQWSQPHPASWSHADIRLPDADPPAYDLAALSRRRYSPDTDYVLRSINPACLASLLKGTAGTIDYRNDLDGTPVPAPRVFLYGCFYGVEGVGAGTYHYDASRHTLTQIRNGDPRFRLQLGMTMHNVNLYQVPLCMHVAGDNRHLLDTWGWRGYRIQQMEAGIMVQRLLLNAAALGMGGRPLLGFDVANTDDLYRLPLRRQTALIQVPVGPCRNRAVLEGNLHF</sequence>
<feature type="domain" description="Nitroreductase" evidence="1">
    <location>
        <begin position="404"/>
        <end position="511"/>
    </location>
</feature>
<gene>
    <name evidence="2" type="ORF">E5161_00625</name>
</gene>
<name>A0A4U0FK72_9BACL</name>
<dbReference type="InterPro" id="IPR029479">
    <property type="entry name" value="Nitroreductase"/>
</dbReference>
<dbReference type="GO" id="GO:0016491">
    <property type="term" value="F:oxidoreductase activity"/>
    <property type="evidence" value="ECO:0007669"/>
    <property type="project" value="InterPro"/>
</dbReference>
<evidence type="ECO:0000313" key="3">
    <source>
        <dbReference type="Proteomes" id="UP000309673"/>
    </source>
</evidence>
<keyword evidence="3" id="KW-1185">Reference proteome</keyword>
<dbReference type="OrthoDB" id="9801593at2"/>
<dbReference type="Pfam" id="PF00881">
    <property type="entry name" value="Nitroreductase"/>
    <property type="match status" value="2"/>
</dbReference>
<organism evidence="2 3">
    <name type="scientific">Cohnella pontilimi</name>
    <dbReference type="NCBI Taxonomy" id="2564100"/>
    <lineage>
        <taxon>Bacteria</taxon>
        <taxon>Bacillati</taxon>
        <taxon>Bacillota</taxon>
        <taxon>Bacilli</taxon>
        <taxon>Bacillales</taxon>
        <taxon>Paenibacillaceae</taxon>
        <taxon>Cohnella</taxon>
    </lineage>
</organism>
<dbReference type="CDD" id="cd02142">
    <property type="entry name" value="McbC_SagB-like_oxidoreductase"/>
    <property type="match status" value="1"/>
</dbReference>
<dbReference type="EMBL" id="SUPK01000001">
    <property type="protein sequence ID" value="TJY43942.1"/>
    <property type="molecule type" value="Genomic_DNA"/>
</dbReference>
<dbReference type="PANTHER" id="PTHR43745:SF2">
    <property type="entry name" value="NITROREDUCTASE MJ1384-RELATED"/>
    <property type="match status" value="1"/>
</dbReference>
<dbReference type="InterPro" id="IPR020051">
    <property type="entry name" value="SagB-type_dehydrogenase"/>
</dbReference>
<dbReference type="InterPro" id="IPR000415">
    <property type="entry name" value="Nitroreductase-like"/>
</dbReference>
<dbReference type="Gene3D" id="3.40.109.10">
    <property type="entry name" value="NADH Oxidase"/>
    <property type="match status" value="2"/>
</dbReference>
<dbReference type="InterPro" id="IPR052544">
    <property type="entry name" value="Bacteriocin_Proc_Enz"/>
</dbReference>
<proteinExistence type="predicted"/>
<accession>A0A4U0FK72</accession>
<evidence type="ECO:0000313" key="2">
    <source>
        <dbReference type="EMBL" id="TJY43942.1"/>
    </source>
</evidence>
<dbReference type="SUPFAM" id="SSF55469">
    <property type="entry name" value="FMN-dependent nitroreductase-like"/>
    <property type="match status" value="2"/>
</dbReference>
<dbReference type="Proteomes" id="UP000309673">
    <property type="component" value="Unassembled WGS sequence"/>
</dbReference>
<dbReference type="RefSeq" id="WP_136775663.1">
    <property type="nucleotide sequence ID" value="NZ_SUPK01000001.1"/>
</dbReference>
<dbReference type="AlphaFoldDB" id="A0A4U0FK72"/>
<feature type="domain" description="Nitroreductase" evidence="1">
    <location>
        <begin position="94"/>
        <end position="236"/>
    </location>
</feature>
<comment type="caution">
    <text evidence="2">The sequence shown here is derived from an EMBL/GenBank/DDBJ whole genome shotgun (WGS) entry which is preliminary data.</text>
</comment>
<protein>
    <submittedName>
        <fullName evidence="2">SagB/ThcOx family dehydrogenase</fullName>
    </submittedName>
</protein>
<evidence type="ECO:0000259" key="1">
    <source>
        <dbReference type="Pfam" id="PF00881"/>
    </source>
</evidence>
<dbReference type="PANTHER" id="PTHR43745">
    <property type="entry name" value="NITROREDUCTASE MJ1384-RELATED"/>
    <property type="match status" value="1"/>
</dbReference>
<reference evidence="2 3" key="1">
    <citation type="submission" date="2019-04" db="EMBL/GenBank/DDBJ databases">
        <title>Cohnella sp. nov., isolated from soil.</title>
        <authorList>
            <person name="Kim W."/>
        </authorList>
    </citation>
    <scope>NUCLEOTIDE SEQUENCE [LARGE SCALE GENOMIC DNA]</scope>
    <source>
        <strain evidence="2 3">CAU 1483</strain>
    </source>
</reference>